<comment type="caution">
    <text evidence="2">The sequence shown here is derived from an EMBL/GenBank/DDBJ whole genome shotgun (WGS) entry which is preliminary data.</text>
</comment>
<keyword evidence="1" id="KW-0732">Signal</keyword>
<evidence type="ECO:0000313" key="3">
    <source>
        <dbReference type="Proteomes" id="UP001218218"/>
    </source>
</evidence>
<keyword evidence="3" id="KW-1185">Reference proteome</keyword>
<dbReference type="Proteomes" id="UP001218218">
    <property type="component" value="Unassembled WGS sequence"/>
</dbReference>
<dbReference type="EMBL" id="JARIHO010000066">
    <property type="protein sequence ID" value="KAJ7314614.1"/>
    <property type="molecule type" value="Genomic_DNA"/>
</dbReference>
<dbReference type="AlphaFoldDB" id="A0AAD6ZAK5"/>
<feature type="signal peptide" evidence="1">
    <location>
        <begin position="1"/>
        <end position="18"/>
    </location>
</feature>
<name>A0AAD6ZAK5_9AGAR</name>
<gene>
    <name evidence="2" type="ORF">DFH08DRAFT_1087195</name>
</gene>
<evidence type="ECO:0000256" key="1">
    <source>
        <dbReference type="SAM" id="SignalP"/>
    </source>
</evidence>
<accession>A0AAD6ZAK5</accession>
<sequence length="183" mass="19437">MLPLRRLIALAFLSVTCASRLAVRQATNTNAAINKIIDTVDEALHQVGPTILTIQANHTINSATLGNQFTKLENTFKNMDNQLLATPVSSGSTTVSPTNDEISVTLSDAMQLVATSLSGVIGTGAVPDFSNMVSTLDPIISNALTHYNHTLPGALTLVHTMMLDASQFLRAEGFVNTLQALGF</sequence>
<proteinExistence type="predicted"/>
<reference evidence="2" key="1">
    <citation type="submission" date="2023-03" db="EMBL/GenBank/DDBJ databases">
        <title>Massive genome expansion in bonnet fungi (Mycena s.s.) driven by repeated elements and novel gene families across ecological guilds.</title>
        <authorList>
            <consortium name="Lawrence Berkeley National Laboratory"/>
            <person name="Harder C.B."/>
            <person name="Miyauchi S."/>
            <person name="Viragh M."/>
            <person name="Kuo A."/>
            <person name="Thoen E."/>
            <person name="Andreopoulos B."/>
            <person name="Lu D."/>
            <person name="Skrede I."/>
            <person name="Drula E."/>
            <person name="Henrissat B."/>
            <person name="Morin E."/>
            <person name="Kohler A."/>
            <person name="Barry K."/>
            <person name="LaButti K."/>
            <person name="Morin E."/>
            <person name="Salamov A."/>
            <person name="Lipzen A."/>
            <person name="Mereny Z."/>
            <person name="Hegedus B."/>
            <person name="Baldrian P."/>
            <person name="Stursova M."/>
            <person name="Weitz H."/>
            <person name="Taylor A."/>
            <person name="Grigoriev I.V."/>
            <person name="Nagy L.G."/>
            <person name="Martin F."/>
            <person name="Kauserud H."/>
        </authorList>
    </citation>
    <scope>NUCLEOTIDE SEQUENCE</scope>
    <source>
        <strain evidence="2">CBHHK002</strain>
    </source>
</reference>
<feature type="chain" id="PRO_5042132383" evidence="1">
    <location>
        <begin position="19"/>
        <end position="183"/>
    </location>
</feature>
<protein>
    <submittedName>
        <fullName evidence="2">Uncharacterized protein</fullName>
    </submittedName>
</protein>
<evidence type="ECO:0000313" key="2">
    <source>
        <dbReference type="EMBL" id="KAJ7314614.1"/>
    </source>
</evidence>
<organism evidence="2 3">
    <name type="scientific">Mycena albidolilacea</name>
    <dbReference type="NCBI Taxonomy" id="1033008"/>
    <lineage>
        <taxon>Eukaryota</taxon>
        <taxon>Fungi</taxon>
        <taxon>Dikarya</taxon>
        <taxon>Basidiomycota</taxon>
        <taxon>Agaricomycotina</taxon>
        <taxon>Agaricomycetes</taxon>
        <taxon>Agaricomycetidae</taxon>
        <taxon>Agaricales</taxon>
        <taxon>Marasmiineae</taxon>
        <taxon>Mycenaceae</taxon>
        <taxon>Mycena</taxon>
    </lineage>
</organism>